<feature type="region of interest" description="Disordered" evidence="1">
    <location>
        <begin position="88"/>
        <end position="126"/>
    </location>
</feature>
<feature type="compositionally biased region" description="Polar residues" evidence="1">
    <location>
        <begin position="109"/>
        <end position="118"/>
    </location>
</feature>
<dbReference type="Proteomes" id="UP000593560">
    <property type="component" value="Unassembled WGS sequence"/>
</dbReference>
<evidence type="ECO:0000313" key="2">
    <source>
        <dbReference type="EMBL" id="MBA0803925.1"/>
    </source>
</evidence>
<name>A0A7J9H4P6_9ROSI</name>
<dbReference type="EMBL" id="JABFAD010000007">
    <property type="protein sequence ID" value="MBA0803925.1"/>
    <property type="molecule type" value="Genomic_DNA"/>
</dbReference>
<proteinExistence type="predicted"/>
<accession>A0A7J9H4P6</accession>
<protein>
    <submittedName>
        <fullName evidence="2">Uncharacterized protein</fullName>
    </submittedName>
</protein>
<comment type="caution">
    <text evidence="2">The sequence shown here is derived from an EMBL/GenBank/DDBJ whole genome shotgun (WGS) entry which is preliminary data.</text>
</comment>
<organism evidence="2 3">
    <name type="scientific">Gossypium harknessii</name>
    <dbReference type="NCBI Taxonomy" id="34285"/>
    <lineage>
        <taxon>Eukaryota</taxon>
        <taxon>Viridiplantae</taxon>
        <taxon>Streptophyta</taxon>
        <taxon>Embryophyta</taxon>
        <taxon>Tracheophyta</taxon>
        <taxon>Spermatophyta</taxon>
        <taxon>Magnoliopsida</taxon>
        <taxon>eudicotyledons</taxon>
        <taxon>Gunneridae</taxon>
        <taxon>Pentapetalae</taxon>
        <taxon>rosids</taxon>
        <taxon>malvids</taxon>
        <taxon>Malvales</taxon>
        <taxon>Malvaceae</taxon>
        <taxon>Malvoideae</taxon>
        <taxon>Gossypium</taxon>
    </lineage>
</organism>
<sequence length="162" mass="17877">MLLLSLRTRFPVSKSRATGSCTVPDTLDDQITLFVWLKRTRFPVSLKVKTPFRSAMGLFLFATQTTAPGLFLYHIPKYLFLDFPGEKKPSSKVSNDEISVSPSLIDPSTPKTSASSDNSKCEKTSTTRQIKVNTGAVSMLKLHCSPKQVLSTCLHILQLIGV</sequence>
<evidence type="ECO:0000313" key="3">
    <source>
        <dbReference type="Proteomes" id="UP000593560"/>
    </source>
</evidence>
<evidence type="ECO:0000256" key="1">
    <source>
        <dbReference type="SAM" id="MobiDB-lite"/>
    </source>
</evidence>
<dbReference type="OrthoDB" id="1807560at2759"/>
<reference evidence="2 3" key="1">
    <citation type="journal article" date="2019" name="Genome Biol. Evol.">
        <title>Insights into the evolution of the New World diploid cottons (Gossypium, subgenus Houzingenia) based on genome sequencing.</title>
        <authorList>
            <person name="Grover C.E."/>
            <person name="Arick M.A. 2nd"/>
            <person name="Thrash A."/>
            <person name="Conover J.L."/>
            <person name="Sanders W.S."/>
            <person name="Peterson D.G."/>
            <person name="Frelichowski J.E."/>
            <person name="Scheffler J.A."/>
            <person name="Scheffler B.E."/>
            <person name="Wendel J.F."/>
        </authorList>
    </citation>
    <scope>NUCLEOTIDE SEQUENCE [LARGE SCALE GENOMIC DNA]</scope>
    <source>
        <strain evidence="2">0</strain>
        <tissue evidence="2">Leaf</tissue>
    </source>
</reference>
<dbReference type="AlphaFoldDB" id="A0A7J9H4P6"/>
<feature type="compositionally biased region" description="Polar residues" evidence="1">
    <location>
        <begin position="91"/>
        <end position="102"/>
    </location>
</feature>
<gene>
    <name evidence="2" type="ORF">Gohar_014085</name>
</gene>
<keyword evidence="3" id="KW-1185">Reference proteome</keyword>